<keyword evidence="1 3" id="KW-0378">Hydrolase</keyword>
<gene>
    <name evidence="3" type="ORF">MJO52_16925</name>
</gene>
<evidence type="ECO:0000256" key="1">
    <source>
        <dbReference type="ARBA" id="ARBA00022801"/>
    </source>
</evidence>
<dbReference type="InterPro" id="IPR029058">
    <property type="entry name" value="AB_hydrolase_fold"/>
</dbReference>
<dbReference type="InterPro" id="IPR049492">
    <property type="entry name" value="BD-FAE-like_dom"/>
</dbReference>
<proteinExistence type="predicted"/>
<feature type="domain" description="BD-FAE-like" evidence="2">
    <location>
        <begin position="68"/>
        <end position="206"/>
    </location>
</feature>
<dbReference type="PANTHER" id="PTHR48081">
    <property type="entry name" value="AB HYDROLASE SUPERFAMILY PROTEIN C4A8.06C"/>
    <property type="match status" value="1"/>
</dbReference>
<protein>
    <submittedName>
        <fullName evidence="3">Alpha/beta hydrolase</fullName>
    </submittedName>
</protein>
<sequence length="262" mass="30014">MNEYWNSFTREKTDEQYNPTLWNHRLPPEKLLPAHVEFTESHSSNYRQAIKGGLQTVSFGEGELSGSMDIFRPENVAEDAPIVIYIHGGWWQWFSKEQFSFLAEPFNRKGIAVYMPGYRMAQDWNNGVPMESIVKQTQYAMAKVLKEAELRGTSAVYLVGHSAGGQLVGMLHQTDWSQFDISKSTQDKFKGAFSLAGLFDIRPLVNSFVNDTINMSMESAEKVSPQLMLLREGRKLCPLHLIVPEFDTPEFFVRQRSIKKSY</sequence>
<reference evidence="3" key="1">
    <citation type="submission" date="2022-02" db="EMBL/GenBank/DDBJ databases">
        <title>Coral-associated bacteria.</title>
        <authorList>
            <person name="Tang K."/>
            <person name="Wang X."/>
        </authorList>
    </citation>
    <scope>NUCLEOTIDE SEQUENCE</scope>
    <source>
        <strain evidence="3">SCSIO 43006</strain>
    </source>
</reference>
<dbReference type="RefSeq" id="WP_252083141.1">
    <property type="nucleotide sequence ID" value="NZ_CP092418.1"/>
</dbReference>
<dbReference type="Gene3D" id="3.40.50.1820">
    <property type="entry name" value="alpha/beta hydrolase"/>
    <property type="match status" value="1"/>
</dbReference>
<dbReference type="PANTHER" id="PTHR48081:SF33">
    <property type="entry name" value="KYNURENINE FORMAMIDASE"/>
    <property type="match status" value="1"/>
</dbReference>
<keyword evidence="4" id="KW-1185">Reference proteome</keyword>
<evidence type="ECO:0000313" key="4">
    <source>
        <dbReference type="Proteomes" id="UP001055658"/>
    </source>
</evidence>
<dbReference type="GO" id="GO:0016787">
    <property type="term" value="F:hydrolase activity"/>
    <property type="evidence" value="ECO:0007669"/>
    <property type="project" value="UniProtKB-KW"/>
</dbReference>
<evidence type="ECO:0000259" key="2">
    <source>
        <dbReference type="Pfam" id="PF20434"/>
    </source>
</evidence>
<dbReference type="SUPFAM" id="SSF53474">
    <property type="entry name" value="alpha/beta-Hydrolases"/>
    <property type="match status" value="1"/>
</dbReference>
<dbReference type="Proteomes" id="UP001055658">
    <property type="component" value="Chromosome"/>
</dbReference>
<dbReference type="Pfam" id="PF20434">
    <property type="entry name" value="BD-FAE"/>
    <property type="match status" value="1"/>
</dbReference>
<dbReference type="InterPro" id="IPR050300">
    <property type="entry name" value="GDXG_lipolytic_enzyme"/>
</dbReference>
<name>A0ABY4V8Y5_9GAMM</name>
<organism evidence="3 4">
    <name type="scientific">Microbulbifer variabilis</name>
    <dbReference type="NCBI Taxonomy" id="266805"/>
    <lineage>
        <taxon>Bacteria</taxon>
        <taxon>Pseudomonadati</taxon>
        <taxon>Pseudomonadota</taxon>
        <taxon>Gammaproteobacteria</taxon>
        <taxon>Cellvibrionales</taxon>
        <taxon>Microbulbiferaceae</taxon>
        <taxon>Microbulbifer</taxon>
    </lineage>
</organism>
<evidence type="ECO:0000313" key="3">
    <source>
        <dbReference type="EMBL" id="USD20733.1"/>
    </source>
</evidence>
<dbReference type="EMBL" id="CP092418">
    <property type="protein sequence ID" value="USD20733.1"/>
    <property type="molecule type" value="Genomic_DNA"/>
</dbReference>
<accession>A0ABY4V8Y5</accession>